<comment type="caution">
    <text evidence="2">The sequence shown here is derived from an EMBL/GenBank/DDBJ whole genome shotgun (WGS) entry which is preliminary data.</text>
</comment>
<evidence type="ECO:0000313" key="2">
    <source>
        <dbReference type="EMBL" id="GIM06860.1"/>
    </source>
</evidence>
<accession>A0A8J4GFY6</accession>
<organism evidence="2 3">
    <name type="scientific">Volvox reticuliferus</name>
    <dbReference type="NCBI Taxonomy" id="1737510"/>
    <lineage>
        <taxon>Eukaryota</taxon>
        <taxon>Viridiplantae</taxon>
        <taxon>Chlorophyta</taxon>
        <taxon>core chlorophytes</taxon>
        <taxon>Chlorophyceae</taxon>
        <taxon>CS clade</taxon>
        <taxon>Chlamydomonadales</taxon>
        <taxon>Volvocaceae</taxon>
        <taxon>Volvox</taxon>
    </lineage>
</organism>
<proteinExistence type="predicted"/>
<reference evidence="2" key="1">
    <citation type="journal article" date="2021" name="Proc. Natl. Acad. Sci. U.S.A.">
        <title>Three genomes in the algal genus Volvox reveal the fate of a haploid sex-determining region after a transition to homothallism.</title>
        <authorList>
            <person name="Yamamoto K."/>
            <person name="Hamaji T."/>
            <person name="Kawai-Toyooka H."/>
            <person name="Matsuzaki R."/>
            <person name="Takahashi F."/>
            <person name="Nishimura Y."/>
            <person name="Kawachi M."/>
            <person name="Noguchi H."/>
            <person name="Minakuchi Y."/>
            <person name="Umen J.G."/>
            <person name="Toyoda A."/>
            <person name="Nozaki H."/>
        </authorList>
    </citation>
    <scope>NUCLEOTIDE SEQUENCE</scope>
    <source>
        <strain evidence="2">NIES-3785</strain>
        <strain evidence="1">NIES-3786</strain>
    </source>
</reference>
<dbReference type="Proteomes" id="UP000722791">
    <property type="component" value="Unassembled WGS sequence"/>
</dbReference>
<evidence type="ECO:0000313" key="1">
    <source>
        <dbReference type="EMBL" id="GIL84134.1"/>
    </source>
</evidence>
<dbReference type="EMBL" id="BNCP01000028">
    <property type="protein sequence ID" value="GIL84134.1"/>
    <property type="molecule type" value="Genomic_DNA"/>
</dbReference>
<evidence type="ECO:0000313" key="4">
    <source>
        <dbReference type="Proteomes" id="UP000747110"/>
    </source>
</evidence>
<keyword evidence="4" id="KW-1185">Reference proteome</keyword>
<evidence type="ECO:0000313" key="3">
    <source>
        <dbReference type="Proteomes" id="UP000722791"/>
    </source>
</evidence>
<name>A0A8J4GFY6_9CHLO</name>
<protein>
    <submittedName>
        <fullName evidence="2">Uncharacterized protein</fullName>
    </submittedName>
</protein>
<dbReference type="Proteomes" id="UP000747110">
    <property type="component" value="Unassembled WGS sequence"/>
</dbReference>
<dbReference type="EMBL" id="BNCQ01000022">
    <property type="protein sequence ID" value="GIM06860.1"/>
    <property type="molecule type" value="Genomic_DNA"/>
</dbReference>
<dbReference type="AlphaFoldDB" id="A0A8J4GFY6"/>
<sequence>MHGLMMMVGPSRLLHVQNTSSSFKHHGLISGNNEAHEDAPPMHLLPQLIITITTIMATAIQPILQPDYPSTGGGVAFISILPTACKPPCSDPRVEVLHTGSDNNRVWPLA</sequence>
<gene>
    <name evidence="1" type="ORF">Vretifemale_12818</name>
    <name evidence="2" type="ORF">Vretimale_11084</name>
</gene>